<dbReference type="GO" id="GO:0006083">
    <property type="term" value="P:acetate metabolic process"/>
    <property type="evidence" value="ECO:0007669"/>
    <property type="project" value="InterPro"/>
</dbReference>
<dbReference type="EMBL" id="FZMO01000210">
    <property type="protein sequence ID" value="SNQ48874.1"/>
    <property type="molecule type" value="Genomic_DNA"/>
</dbReference>
<dbReference type="PANTHER" id="PTHR21432:SF20">
    <property type="entry name" value="ACETYL-COA HYDROLASE"/>
    <property type="match status" value="1"/>
</dbReference>
<name>A0A2I2KT74_9ACTN</name>
<dbReference type="InterPro" id="IPR046433">
    <property type="entry name" value="ActCoA_hydro"/>
</dbReference>
<gene>
    <name evidence="2" type="ORF">FRACA_2880002</name>
</gene>
<dbReference type="GO" id="GO:0008775">
    <property type="term" value="F:acetate CoA-transferase activity"/>
    <property type="evidence" value="ECO:0007669"/>
    <property type="project" value="InterPro"/>
</dbReference>
<dbReference type="OrthoDB" id="9801795at2"/>
<dbReference type="GO" id="GO:0016787">
    <property type="term" value="F:hydrolase activity"/>
    <property type="evidence" value="ECO:0007669"/>
    <property type="project" value="UniProtKB-KW"/>
</dbReference>
<dbReference type="Gene3D" id="3.40.1080.20">
    <property type="entry name" value="Acetyl-CoA hydrolase/transferase C-terminal domain"/>
    <property type="match status" value="1"/>
</dbReference>
<dbReference type="SUPFAM" id="SSF100950">
    <property type="entry name" value="NagB/RpiA/CoA transferase-like"/>
    <property type="match status" value="2"/>
</dbReference>
<organism evidence="2 3">
    <name type="scientific">Frankia canadensis</name>
    <dbReference type="NCBI Taxonomy" id="1836972"/>
    <lineage>
        <taxon>Bacteria</taxon>
        <taxon>Bacillati</taxon>
        <taxon>Actinomycetota</taxon>
        <taxon>Actinomycetes</taxon>
        <taxon>Frankiales</taxon>
        <taxon>Frankiaceae</taxon>
        <taxon>Frankia</taxon>
    </lineage>
</organism>
<protein>
    <submittedName>
        <fullName evidence="2">Acetyl-CoA hydrolase</fullName>
    </submittedName>
</protein>
<dbReference type="RefSeq" id="WP_101832483.1">
    <property type="nucleotide sequence ID" value="NZ_FZMO01000210.1"/>
</dbReference>
<accession>A0A2I2KT74</accession>
<dbReference type="InterPro" id="IPR037171">
    <property type="entry name" value="NagB/RpiA_transferase-like"/>
</dbReference>
<dbReference type="Proteomes" id="UP000234331">
    <property type="component" value="Unassembled WGS sequence"/>
</dbReference>
<evidence type="ECO:0000259" key="1">
    <source>
        <dbReference type="Pfam" id="PF13336"/>
    </source>
</evidence>
<sequence length="431" mass="44875">MTNTAPQRVTADALGSLVASALRHRADGASGPDPAASAASAGPEGSPLVVASGNCATPSVALRAIDAAVASYRLFVLNAHGDIPRRAGVIPTTPFVGPAMRGDPALRYLPCRLSLVPRLFSGPCRPDVVVVHTSVPVDGRVSLGTEVNILPAAVEAARAGGGLVVAQMNRRMPYTHGDAELPVEAIDAAIEVDLPLASPTPRPVDAGRAAIGERVAALVPDGATLQLGIGAVPDATLAALSGRRGLRIWTETFSDGVLDLEHAGALDADSALTTSFVLGSAELYRWIDRNPRVRLLRTETVNNPAEIARQRTMTSVNTALQVDLRAQTNASHVHGRIWSGFGGQPDFVAGALHAPDGHAIIALPSWHAKSGTSTIVPAITEPTTSFQHSYVVSEHGTAELWGRSQRDQADALIHAVADPRAREELTAALTG</sequence>
<dbReference type="InterPro" id="IPR038460">
    <property type="entry name" value="AcetylCoA_hyd_C_sf"/>
</dbReference>
<dbReference type="AlphaFoldDB" id="A0A2I2KT74"/>
<dbReference type="Pfam" id="PF13336">
    <property type="entry name" value="AcetylCoA_hyd_C"/>
    <property type="match status" value="1"/>
</dbReference>
<evidence type="ECO:0000313" key="3">
    <source>
        <dbReference type="Proteomes" id="UP000234331"/>
    </source>
</evidence>
<evidence type="ECO:0000313" key="2">
    <source>
        <dbReference type="EMBL" id="SNQ48874.1"/>
    </source>
</evidence>
<keyword evidence="2" id="KW-0378">Hydrolase</keyword>
<dbReference type="InterPro" id="IPR026888">
    <property type="entry name" value="AcetylCoA_hyd_C"/>
</dbReference>
<dbReference type="PANTHER" id="PTHR21432">
    <property type="entry name" value="ACETYL-COA HYDROLASE-RELATED"/>
    <property type="match status" value="1"/>
</dbReference>
<dbReference type="Gene3D" id="3.30.750.70">
    <property type="entry name" value="4-hydroxybutyrate coenzyme like domains"/>
    <property type="match status" value="1"/>
</dbReference>
<keyword evidence="3" id="KW-1185">Reference proteome</keyword>
<proteinExistence type="predicted"/>
<dbReference type="Gene3D" id="3.40.1080.10">
    <property type="entry name" value="Glutaconate Coenzyme A-transferase"/>
    <property type="match status" value="1"/>
</dbReference>
<reference evidence="2 3" key="1">
    <citation type="submission" date="2017-06" db="EMBL/GenBank/DDBJ databases">
        <authorList>
            <person name="Kim H.J."/>
            <person name="Triplett B.A."/>
        </authorList>
    </citation>
    <scope>NUCLEOTIDE SEQUENCE [LARGE SCALE GENOMIC DNA]</scope>
    <source>
        <strain evidence="2">FRACA_ARgP5</strain>
    </source>
</reference>
<feature type="domain" description="Acetyl-CoA hydrolase/transferase C-terminal" evidence="1">
    <location>
        <begin position="279"/>
        <end position="428"/>
    </location>
</feature>